<dbReference type="InterPro" id="IPR017850">
    <property type="entry name" value="Alkaline_phosphatase_core_sf"/>
</dbReference>
<protein>
    <recommendedName>
        <fullName evidence="3">Phosphodiesterase</fullName>
    </recommendedName>
</protein>
<evidence type="ECO:0008006" key="3">
    <source>
        <dbReference type="Google" id="ProtNLM"/>
    </source>
</evidence>
<dbReference type="Proteomes" id="UP000034723">
    <property type="component" value="Chromosome"/>
</dbReference>
<dbReference type="InterPro" id="IPR002591">
    <property type="entry name" value="Phosphodiest/P_Trfase"/>
</dbReference>
<dbReference type="RefSeq" id="WP_169745330.1">
    <property type="nucleotide sequence ID" value="NZ_CP011267.1"/>
</dbReference>
<dbReference type="OrthoDB" id="198670at2157"/>
<dbReference type="STRING" id="113653.GAH_00219"/>
<dbReference type="SUPFAM" id="SSF53649">
    <property type="entry name" value="Alkaline phosphatase-like"/>
    <property type="match status" value="2"/>
</dbReference>
<dbReference type="HOGENOM" id="CLU_024306_0_0_2"/>
<organism evidence="1 2">
    <name type="scientific">Geoglobus ahangari</name>
    <dbReference type="NCBI Taxonomy" id="113653"/>
    <lineage>
        <taxon>Archaea</taxon>
        <taxon>Methanobacteriati</taxon>
        <taxon>Methanobacteriota</taxon>
        <taxon>Archaeoglobi</taxon>
        <taxon>Archaeoglobales</taxon>
        <taxon>Archaeoglobaceae</taxon>
        <taxon>Geoglobus</taxon>
    </lineage>
</organism>
<name>A0A0F7II31_9EURY</name>
<reference evidence="1 2" key="1">
    <citation type="submission" date="2015-04" db="EMBL/GenBank/DDBJ databases">
        <title>The complete genome sequence of the hyperthermophilic, obligate iron-reducing archaeon Geoglobus ahangari strain 234T.</title>
        <authorList>
            <person name="Manzella M.P."/>
            <person name="Holmes D.E."/>
            <person name="Rocheleau J.M."/>
            <person name="Chung A."/>
            <person name="Reguera G."/>
            <person name="Kashefi K."/>
        </authorList>
    </citation>
    <scope>NUCLEOTIDE SEQUENCE [LARGE SCALE GENOMIC DNA]</scope>
    <source>
        <strain evidence="1 2">234</strain>
    </source>
</reference>
<dbReference type="PANTHER" id="PTHR10151:SF120">
    <property type="entry name" value="BIS(5'-ADENOSYL)-TRIPHOSPHATASE"/>
    <property type="match status" value="1"/>
</dbReference>
<dbReference type="GeneID" id="24802807"/>
<evidence type="ECO:0000313" key="1">
    <source>
        <dbReference type="EMBL" id="AKG92424.1"/>
    </source>
</evidence>
<dbReference type="EMBL" id="CP011267">
    <property type="protein sequence ID" value="AKG92424.1"/>
    <property type="molecule type" value="Genomic_DNA"/>
</dbReference>
<dbReference type="AlphaFoldDB" id="A0A0F7II31"/>
<accession>A0A0F7II31</accession>
<dbReference type="InParanoid" id="A0A0F7II31"/>
<proteinExistence type="predicted"/>
<dbReference type="Pfam" id="PF01663">
    <property type="entry name" value="Phosphodiest"/>
    <property type="match status" value="1"/>
</dbReference>
<evidence type="ECO:0000313" key="2">
    <source>
        <dbReference type="Proteomes" id="UP000034723"/>
    </source>
</evidence>
<gene>
    <name evidence="1" type="ORF">GAH_00219</name>
</gene>
<dbReference type="GO" id="GO:0016787">
    <property type="term" value="F:hydrolase activity"/>
    <property type="evidence" value="ECO:0007669"/>
    <property type="project" value="UniProtKB-ARBA"/>
</dbReference>
<keyword evidence="2" id="KW-1185">Reference proteome</keyword>
<sequence length="528" mass="60473">MSKPKVFVIGLDGATWDVILPLVERGELPTFKKLIENGAWGVLKSTIPPVTIPAWPAFVTGKNPGKFGVFDFFVVDENGESRIVTSKDIKSKKLWDYLGFFGLKSIVVNLPNSYPVEKINGVMVSGMLTPEGKPFAYPPEVEEIAKEIGYVIEVDSDVIKKYRGKYELINELLRIIDKRFRFADYLLKRYKCDFFFILVRETDIIQHSEFKNLNKIATVYKYIDSKISEFIDRYFDDNTIFILMSDHGFSPLNKHIYINNLLYKNKLLKINNQKISNNKNTDIIYRVLLKLGITKKDLGRIFKKFKLDKIVVKILPLSLLGSIPTSVYDVDMKESVAYFGGKFGMESTYILINKQKFSTKEEYETTRTKIIEILKKVKDPKTGKPVITRVFKGEELFNGEFSSSAPDLVILLEKGYSMNASITKDGTIIEEIPLPSGTHDTDGIVLFYGRDIKPTKLDDATIYDLMPTILHIFGLPIPNDVDGKILRSVFRENSEIATRDPSIIDVAQYREMEEKDKIRRKIQKLKII</sequence>
<dbReference type="Gene3D" id="3.40.720.10">
    <property type="entry name" value="Alkaline Phosphatase, subunit A"/>
    <property type="match status" value="2"/>
</dbReference>
<dbReference type="KEGG" id="gah:GAH_00219"/>
<dbReference type="PANTHER" id="PTHR10151">
    <property type="entry name" value="ECTONUCLEOTIDE PYROPHOSPHATASE/PHOSPHODIESTERASE"/>
    <property type="match status" value="1"/>
</dbReference>